<proteinExistence type="predicted"/>
<name>A0A366EB24_9BACI</name>
<dbReference type="RefSeq" id="WP_113971432.1">
    <property type="nucleotide sequence ID" value="NZ_QNRJ01000031.1"/>
</dbReference>
<reference evidence="3 4" key="1">
    <citation type="submission" date="2018-06" db="EMBL/GenBank/DDBJ databases">
        <title>Freshwater and sediment microbial communities from various areas in North America, analyzing microbe dynamics in response to fracking.</title>
        <authorList>
            <person name="Lamendella R."/>
        </authorList>
    </citation>
    <scope>NUCLEOTIDE SEQUENCE [LARGE SCALE GENOMIC DNA]</scope>
    <source>
        <strain evidence="3 4">97B</strain>
    </source>
</reference>
<dbReference type="InterPro" id="IPR003961">
    <property type="entry name" value="FN3_dom"/>
</dbReference>
<feature type="domain" description="Fibronectin type-III" evidence="2">
    <location>
        <begin position="210"/>
        <end position="297"/>
    </location>
</feature>
<dbReference type="OrthoDB" id="2667109at2"/>
<comment type="caution">
    <text evidence="3">The sequence shown here is derived from an EMBL/GenBank/DDBJ whole genome shotgun (WGS) entry which is preliminary data.</text>
</comment>
<evidence type="ECO:0000313" key="3">
    <source>
        <dbReference type="EMBL" id="RBO99630.1"/>
    </source>
</evidence>
<dbReference type="Pfam" id="PF00041">
    <property type="entry name" value="fn3"/>
    <property type="match status" value="1"/>
</dbReference>
<dbReference type="SMART" id="SM00060">
    <property type="entry name" value="FN3"/>
    <property type="match status" value="1"/>
</dbReference>
<dbReference type="AlphaFoldDB" id="A0A366EB24"/>
<dbReference type="SUPFAM" id="SSF49265">
    <property type="entry name" value="Fibronectin type III"/>
    <property type="match status" value="1"/>
</dbReference>
<feature type="region of interest" description="Disordered" evidence="1">
    <location>
        <begin position="83"/>
        <end position="102"/>
    </location>
</feature>
<dbReference type="InterPro" id="IPR013783">
    <property type="entry name" value="Ig-like_fold"/>
</dbReference>
<dbReference type="Proteomes" id="UP000252118">
    <property type="component" value="Unassembled WGS sequence"/>
</dbReference>
<dbReference type="EMBL" id="QNRJ01000031">
    <property type="protein sequence ID" value="RBO99630.1"/>
    <property type="molecule type" value="Genomic_DNA"/>
</dbReference>
<evidence type="ECO:0000259" key="2">
    <source>
        <dbReference type="PROSITE" id="PS50853"/>
    </source>
</evidence>
<evidence type="ECO:0000256" key="1">
    <source>
        <dbReference type="SAM" id="MobiDB-lite"/>
    </source>
</evidence>
<protein>
    <submittedName>
        <fullName evidence="3">Fibronectin type III domain protein</fullName>
    </submittedName>
</protein>
<evidence type="ECO:0000313" key="4">
    <source>
        <dbReference type="Proteomes" id="UP000252118"/>
    </source>
</evidence>
<dbReference type="Gene3D" id="2.60.40.10">
    <property type="entry name" value="Immunoglobulins"/>
    <property type="match status" value="1"/>
</dbReference>
<dbReference type="InterPro" id="IPR036116">
    <property type="entry name" value="FN3_sf"/>
</dbReference>
<accession>A0A366EB24</accession>
<dbReference type="PROSITE" id="PS50853">
    <property type="entry name" value="FN3"/>
    <property type="match status" value="1"/>
</dbReference>
<gene>
    <name evidence="3" type="ORF">DET59_13113</name>
</gene>
<dbReference type="CDD" id="cd00063">
    <property type="entry name" value="FN3"/>
    <property type="match status" value="1"/>
</dbReference>
<organism evidence="3 4">
    <name type="scientific">Rossellomorea aquimaris</name>
    <dbReference type="NCBI Taxonomy" id="189382"/>
    <lineage>
        <taxon>Bacteria</taxon>
        <taxon>Bacillati</taxon>
        <taxon>Bacillota</taxon>
        <taxon>Bacilli</taxon>
        <taxon>Bacillales</taxon>
        <taxon>Bacillaceae</taxon>
        <taxon>Rossellomorea</taxon>
    </lineage>
</organism>
<sequence>MAVNESSKNGKIVINDMDIVVYDDSGIQTQIDQHQSRLNELDQKKHTHSNKATLDKIEQTGSESSIDLSKLSTHETAINDLTTLRHSHSNKPTLDRLGISSSKKLTIDGEEQVNTEYTHPESHPASMITEDEGHRFVTDVEKVYWNSKADADHSHSLSDLLDIELTPNQLTDGDILVYSQDKWTTGKQNVGGGSLRLEDYSIDEPIRYVIPLDVIELQAINSTKNSITLTWKPNFRTKDSLEYLVFVGETLVGTTTETSFEITQLTSSTEYSFRVVTRNGNSQESNGRTIVSKTQGDVVLSLRGGSDYVETPKITFDAMEIQCSLNPKVNSWSNYLIEGATSGVQIYTQHNGASYRRSGCGLYVNGRYEASTSYAVIPSGQFVTVRIEGVNETGITDRFNLFASKNNTTTMQGLLYRVRLYARNGRGDLILKSDFDFTNESTNNYVTDILNNSPALIIHGSSFIEN</sequence>